<keyword evidence="4" id="KW-1185">Reference proteome</keyword>
<dbReference type="InterPro" id="IPR012337">
    <property type="entry name" value="RNaseH-like_sf"/>
</dbReference>
<evidence type="ECO:0000313" key="4">
    <source>
        <dbReference type="Proteomes" id="UP001159363"/>
    </source>
</evidence>
<feature type="compositionally biased region" description="Basic and acidic residues" evidence="1">
    <location>
        <begin position="1"/>
        <end position="14"/>
    </location>
</feature>
<protein>
    <recommendedName>
        <fullName evidence="2">Integrase catalytic domain-containing protein</fullName>
    </recommendedName>
</protein>
<sequence>MSKDGSSKRERVVASERGQTGESTSHPDSHWRVFMLKQAHKQALHHAHSRIVSSDLMGPCPRTPTGKRLILVVSDTFSRWTEVYPVFGLSACTIAQTLETELYPRWGYPQNVLTDVGSKFTGEFASRGDLDARTAKNGIERQQHREVELAAGIAVQEKYIAIWVPATTRAPHWMVAGDKVYVRDHRLSKSTKEFGEGFTPKWSGLHKIIKQLGYTTLHASL</sequence>
<comment type="caution">
    <text evidence="3">The sequence shown here is derived from an EMBL/GenBank/DDBJ whole genome shotgun (WGS) entry which is preliminary data.</text>
</comment>
<dbReference type="InterPro" id="IPR001584">
    <property type="entry name" value="Integrase_cat-core"/>
</dbReference>
<evidence type="ECO:0000259" key="2">
    <source>
        <dbReference type="PROSITE" id="PS50994"/>
    </source>
</evidence>
<dbReference type="Gene3D" id="3.30.420.10">
    <property type="entry name" value="Ribonuclease H-like superfamily/Ribonuclease H"/>
    <property type="match status" value="1"/>
</dbReference>
<reference evidence="3 4" key="1">
    <citation type="submission" date="2023-02" db="EMBL/GenBank/DDBJ databases">
        <title>LHISI_Scaffold_Assembly.</title>
        <authorList>
            <person name="Stuart O.P."/>
            <person name="Cleave R."/>
            <person name="Magrath M.J.L."/>
            <person name="Mikheyev A.S."/>
        </authorList>
    </citation>
    <scope>NUCLEOTIDE SEQUENCE [LARGE SCALE GENOMIC DNA]</scope>
    <source>
        <strain evidence="3">Daus_M_001</strain>
        <tissue evidence="3">Leg muscle</tissue>
    </source>
</reference>
<dbReference type="EMBL" id="JARBHB010000007">
    <property type="protein sequence ID" value="KAJ8879095.1"/>
    <property type="molecule type" value="Genomic_DNA"/>
</dbReference>
<dbReference type="InterPro" id="IPR036397">
    <property type="entry name" value="RNaseH_sf"/>
</dbReference>
<dbReference type="Pfam" id="PF00665">
    <property type="entry name" value="rve"/>
    <property type="match status" value="1"/>
</dbReference>
<gene>
    <name evidence="3" type="ORF">PR048_019701</name>
</gene>
<feature type="domain" description="Integrase catalytic" evidence="2">
    <location>
        <begin position="44"/>
        <end position="140"/>
    </location>
</feature>
<proteinExistence type="predicted"/>
<dbReference type="PROSITE" id="PS50994">
    <property type="entry name" value="INTEGRASE"/>
    <property type="match status" value="1"/>
</dbReference>
<evidence type="ECO:0000256" key="1">
    <source>
        <dbReference type="SAM" id="MobiDB-lite"/>
    </source>
</evidence>
<dbReference type="SUPFAM" id="SSF53098">
    <property type="entry name" value="Ribonuclease H-like"/>
    <property type="match status" value="1"/>
</dbReference>
<evidence type="ECO:0000313" key="3">
    <source>
        <dbReference type="EMBL" id="KAJ8879095.1"/>
    </source>
</evidence>
<dbReference type="Proteomes" id="UP001159363">
    <property type="component" value="Chromosome 6"/>
</dbReference>
<feature type="region of interest" description="Disordered" evidence="1">
    <location>
        <begin position="1"/>
        <end position="28"/>
    </location>
</feature>
<organism evidence="3 4">
    <name type="scientific">Dryococelus australis</name>
    <dbReference type="NCBI Taxonomy" id="614101"/>
    <lineage>
        <taxon>Eukaryota</taxon>
        <taxon>Metazoa</taxon>
        <taxon>Ecdysozoa</taxon>
        <taxon>Arthropoda</taxon>
        <taxon>Hexapoda</taxon>
        <taxon>Insecta</taxon>
        <taxon>Pterygota</taxon>
        <taxon>Neoptera</taxon>
        <taxon>Polyneoptera</taxon>
        <taxon>Phasmatodea</taxon>
        <taxon>Verophasmatodea</taxon>
        <taxon>Anareolatae</taxon>
        <taxon>Phasmatidae</taxon>
        <taxon>Eurycanthinae</taxon>
        <taxon>Dryococelus</taxon>
    </lineage>
</organism>
<accession>A0ABQ9H484</accession>
<name>A0ABQ9H484_9NEOP</name>